<dbReference type="CDD" id="cd08501">
    <property type="entry name" value="PBP2_Lpqw"/>
    <property type="match status" value="1"/>
</dbReference>
<proteinExistence type="predicted"/>
<dbReference type="PANTHER" id="PTHR30290">
    <property type="entry name" value="PERIPLASMIC BINDING COMPONENT OF ABC TRANSPORTER"/>
    <property type="match status" value="1"/>
</dbReference>
<dbReference type="Gene3D" id="3.90.76.10">
    <property type="entry name" value="Dipeptide-binding Protein, Domain 1"/>
    <property type="match status" value="1"/>
</dbReference>
<evidence type="ECO:0000259" key="2">
    <source>
        <dbReference type="Pfam" id="PF00496"/>
    </source>
</evidence>
<evidence type="ECO:0000313" key="3">
    <source>
        <dbReference type="EMBL" id="KAA2264018.1"/>
    </source>
</evidence>
<dbReference type="AlphaFoldDB" id="A0A5B2XJJ2"/>
<keyword evidence="4" id="KW-1185">Reference proteome</keyword>
<feature type="signal peptide" evidence="1">
    <location>
        <begin position="1"/>
        <end position="22"/>
    </location>
</feature>
<dbReference type="OrthoDB" id="7888869at2"/>
<feature type="domain" description="Solute-binding protein family 5" evidence="2">
    <location>
        <begin position="114"/>
        <end position="522"/>
    </location>
</feature>
<dbReference type="Gene3D" id="3.40.190.10">
    <property type="entry name" value="Periplasmic binding protein-like II"/>
    <property type="match status" value="1"/>
</dbReference>
<name>A0A5B2XJJ2_9PSEU</name>
<dbReference type="GO" id="GO:0015833">
    <property type="term" value="P:peptide transport"/>
    <property type="evidence" value="ECO:0007669"/>
    <property type="project" value="TreeGrafter"/>
</dbReference>
<evidence type="ECO:0000256" key="1">
    <source>
        <dbReference type="SAM" id="SignalP"/>
    </source>
</evidence>
<gene>
    <name evidence="3" type="ORF">F0L68_08480</name>
</gene>
<dbReference type="Pfam" id="PF00496">
    <property type="entry name" value="SBP_bac_5"/>
    <property type="match status" value="1"/>
</dbReference>
<reference evidence="3 4" key="2">
    <citation type="submission" date="2019-09" db="EMBL/GenBank/DDBJ databases">
        <authorList>
            <person name="Jin C."/>
        </authorList>
    </citation>
    <scope>NUCLEOTIDE SEQUENCE [LARGE SCALE GENOMIC DNA]</scope>
    <source>
        <strain evidence="3 4">AN110305</strain>
    </source>
</reference>
<comment type="caution">
    <text evidence="3">The sequence shown here is derived from an EMBL/GenBank/DDBJ whole genome shotgun (WGS) entry which is preliminary data.</text>
</comment>
<dbReference type="PROSITE" id="PS51257">
    <property type="entry name" value="PROKAR_LIPOPROTEIN"/>
    <property type="match status" value="1"/>
</dbReference>
<dbReference type="InterPro" id="IPR000914">
    <property type="entry name" value="SBP_5_dom"/>
</dbReference>
<reference evidence="3 4" key="1">
    <citation type="submission" date="2019-09" db="EMBL/GenBank/DDBJ databases">
        <title>Goodfellowia gen. nov., a new genus of the Pseudonocardineae related to Actinoalloteichus, containing Goodfellowia coeruleoviolacea gen. nov., comb. nov. gen. nov., comb. nov.</title>
        <authorList>
            <person name="Labeda D."/>
        </authorList>
    </citation>
    <scope>NUCLEOTIDE SEQUENCE [LARGE SCALE GENOMIC DNA]</scope>
    <source>
        <strain evidence="3 4">AN110305</strain>
    </source>
</reference>
<evidence type="ECO:0000313" key="4">
    <source>
        <dbReference type="Proteomes" id="UP000323454"/>
    </source>
</evidence>
<dbReference type="PANTHER" id="PTHR30290:SF65">
    <property type="entry name" value="MONOACYL PHOSPHATIDYLINOSITOL TETRAMANNOSIDE-BINDING PROTEIN LPQW-RELATED"/>
    <property type="match status" value="1"/>
</dbReference>
<protein>
    <submittedName>
        <fullName evidence="3">ABC transporter family substrate-binding protein</fullName>
    </submittedName>
</protein>
<dbReference type="RefSeq" id="WP_149848925.1">
    <property type="nucleotide sequence ID" value="NZ_VUOB01000013.1"/>
</dbReference>
<dbReference type="SUPFAM" id="SSF53850">
    <property type="entry name" value="Periplasmic binding protein-like II"/>
    <property type="match status" value="1"/>
</dbReference>
<dbReference type="Gene3D" id="3.10.105.10">
    <property type="entry name" value="Dipeptide-binding Protein, Domain 3"/>
    <property type="match status" value="1"/>
</dbReference>
<sequence length="606" mass="65371">MRRSKAASGLALLAGAALLLSACGSGGSGGSGSGGSSQNLNPGQIGGADQVFKRPTVSDIGDVAVAVEENFHNYNNYTGAANNVSSVYILNQVLPSPFVVNVVDGKQVIMLDGDLMDSVTVKSKDPMVVEWKVRKEAVWSDGQPIDGKDFYLRWFAATSKVKTSTSTSTGDAGTSFDSAPTGYDQVSKFELADNNKTITTTFSKPYADYRSLFSIIGNDAILPAHVLEAKTGIPDITKVTDADQPSVDKAAKFWTDGWKGFSKDVDLSGGPYMIDSSDLKDQTVLVRNPKYFGAKPGPAKLTIRTNSDSQAAIQQLQNKEVQVAAPQAESAVVQAVRNDGSLQAYVDAGLTYEHIDLNMSRPLFKDAAVRKAIFQCVPRQSLIDNLVKDVNPNAKPLGNFMFMPNEQGYQDHYSDVGNGDTAAAKKTLEDAGYKQGGDGVYAKGDQKVSFKLGHKVVPRRADTVRLVQAKCKEAGIDIQDDQSADFNDKRLPASEFDAALFAWVGNPVKSSSYGNYATKSAGGTSNYNNYSNPEVDKEYAAANGELDFQKRVDMLNDVDKKMHDDYHSLPLFQLSDFAANVPNFGPVSYIGYAGGVTWNAETWQKK</sequence>
<dbReference type="Proteomes" id="UP000323454">
    <property type="component" value="Unassembled WGS sequence"/>
</dbReference>
<keyword evidence="1" id="KW-0732">Signal</keyword>
<dbReference type="EMBL" id="VUOB01000013">
    <property type="protein sequence ID" value="KAA2264018.1"/>
    <property type="molecule type" value="Genomic_DNA"/>
</dbReference>
<dbReference type="GO" id="GO:1904680">
    <property type="term" value="F:peptide transmembrane transporter activity"/>
    <property type="evidence" value="ECO:0007669"/>
    <property type="project" value="TreeGrafter"/>
</dbReference>
<dbReference type="InterPro" id="IPR039424">
    <property type="entry name" value="SBP_5"/>
</dbReference>
<organism evidence="3 4">
    <name type="scientific">Solihabitans fulvus</name>
    <dbReference type="NCBI Taxonomy" id="1892852"/>
    <lineage>
        <taxon>Bacteria</taxon>
        <taxon>Bacillati</taxon>
        <taxon>Actinomycetota</taxon>
        <taxon>Actinomycetes</taxon>
        <taxon>Pseudonocardiales</taxon>
        <taxon>Pseudonocardiaceae</taxon>
        <taxon>Solihabitans</taxon>
    </lineage>
</organism>
<feature type="chain" id="PRO_5038597355" evidence="1">
    <location>
        <begin position="23"/>
        <end position="606"/>
    </location>
</feature>
<accession>A0A5B2XJJ2</accession>